<gene>
    <name evidence="2" type="ORF">EVAR_62002_1</name>
</gene>
<dbReference type="Proteomes" id="UP000299102">
    <property type="component" value="Unassembled WGS sequence"/>
</dbReference>
<proteinExistence type="predicted"/>
<comment type="caution">
    <text evidence="2">The sequence shown here is derived from an EMBL/GenBank/DDBJ whole genome shotgun (WGS) entry which is preliminary data.</text>
</comment>
<dbReference type="EMBL" id="BGZK01001210">
    <property type="protein sequence ID" value="GBP74515.1"/>
    <property type="molecule type" value="Genomic_DNA"/>
</dbReference>
<dbReference type="AlphaFoldDB" id="A0A4C1YJL0"/>
<evidence type="ECO:0000313" key="3">
    <source>
        <dbReference type="Proteomes" id="UP000299102"/>
    </source>
</evidence>
<keyword evidence="3" id="KW-1185">Reference proteome</keyword>
<accession>A0A4C1YJL0</accession>
<protein>
    <submittedName>
        <fullName evidence="2">Uncharacterized protein</fullName>
    </submittedName>
</protein>
<name>A0A4C1YJL0_EUMVA</name>
<sequence length="103" mass="11002">MQQQSRDLQSIDRGFHPTGLSIGRKTAILSISNQTVRSVCACVELFSSRPECRTCAGALLTPRLRPEVPNDRSPAASDSRAGLINPAKAGAAGRRLSGSPRRT</sequence>
<feature type="region of interest" description="Disordered" evidence="1">
    <location>
        <begin position="63"/>
        <end position="103"/>
    </location>
</feature>
<evidence type="ECO:0000256" key="1">
    <source>
        <dbReference type="SAM" id="MobiDB-lite"/>
    </source>
</evidence>
<organism evidence="2 3">
    <name type="scientific">Eumeta variegata</name>
    <name type="common">Bagworm moth</name>
    <name type="synonym">Eumeta japonica</name>
    <dbReference type="NCBI Taxonomy" id="151549"/>
    <lineage>
        <taxon>Eukaryota</taxon>
        <taxon>Metazoa</taxon>
        <taxon>Ecdysozoa</taxon>
        <taxon>Arthropoda</taxon>
        <taxon>Hexapoda</taxon>
        <taxon>Insecta</taxon>
        <taxon>Pterygota</taxon>
        <taxon>Neoptera</taxon>
        <taxon>Endopterygota</taxon>
        <taxon>Lepidoptera</taxon>
        <taxon>Glossata</taxon>
        <taxon>Ditrysia</taxon>
        <taxon>Tineoidea</taxon>
        <taxon>Psychidae</taxon>
        <taxon>Oiketicinae</taxon>
        <taxon>Eumeta</taxon>
    </lineage>
</organism>
<evidence type="ECO:0000313" key="2">
    <source>
        <dbReference type="EMBL" id="GBP74515.1"/>
    </source>
</evidence>
<reference evidence="2 3" key="1">
    <citation type="journal article" date="2019" name="Commun. Biol.">
        <title>The bagworm genome reveals a unique fibroin gene that provides high tensile strength.</title>
        <authorList>
            <person name="Kono N."/>
            <person name="Nakamura H."/>
            <person name="Ohtoshi R."/>
            <person name="Tomita M."/>
            <person name="Numata K."/>
            <person name="Arakawa K."/>
        </authorList>
    </citation>
    <scope>NUCLEOTIDE SEQUENCE [LARGE SCALE GENOMIC DNA]</scope>
</reference>